<feature type="domain" description="Transposase DDE" evidence="1">
    <location>
        <begin position="1"/>
        <end position="42"/>
    </location>
</feature>
<accession>A0A9D2T5B1</accession>
<evidence type="ECO:0000259" key="1">
    <source>
        <dbReference type="Pfam" id="PF13751"/>
    </source>
</evidence>
<reference evidence="2" key="2">
    <citation type="submission" date="2021-04" db="EMBL/GenBank/DDBJ databases">
        <authorList>
            <person name="Gilroy R."/>
        </authorList>
    </citation>
    <scope>NUCLEOTIDE SEQUENCE</scope>
    <source>
        <strain evidence="2">ChiSjej5B23-2810</strain>
    </source>
</reference>
<proteinExistence type="predicted"/>
<sequence length="60" mass="7044">MEGAFALLKSDFGFRRFLTRGRANIRAELFLLAIAFDLKKLWMKREHGRLKTRVSEKMTA</sequence>
<dbReference type="EMBL" id="DWWN01000037">
    <property type="protein sequence ID" value="HJC45600.1"/>
    <property type="molecule type" value="Genomic_DNA"/>
</dbReference>
<evidence type="ECO:0000313" key="2">
    <source>
        <dbReference type="EMBL" id="HJC45600.1"/>
    </source>
</evidence>
<dbReference type="Pfam" id="PF13751">
    <property type="entry name" value="DDE_Tnp_1_6"/>
    <property type="match status" value="1"/>
</dbReference>
<protein>
    <submittedName>
        <fullName evidence="2">Transposase</fullName>
    </submittedName>
</protein>
<evidence type="ECO:0000313" key="3">
    <source>
        <dbReference type="Proteomes" id="UP000823906"/>
    </source>
</evidence>
<name>A0A9D2T5B1_9FIRM</name>
<organism evidence="2 3">
    <name type="scientific">Candidatus Faecalibacterium faecigallinarum</name>
    <dbReference type="NCBI Taxonomy" id="2838577"/>
    <lineage>
        <taxon>Bacteria</taxon>
        <taxon>Bacillati</taxon>
        <taxon>Bacillota</taxon>
        <taxon>Clostridia</taxon>
        <taxon>Eubacteriales</taxon>
        <taxon>Oscillospiraceae</taxon>
        <taxon>Faecalibacterium</taxon>
    </lineage>
</organism>
<dbReference type="Proteomes" id="UP000823906">
    <property type="component" value="Unassembled WGS sequence"/>
</dbReference>
<dbReference type="AlphaFoldDB" id="A0A9D2T5B1"/>
<reference evidence="2" key="1">
    <citation type="journal article" date="2021" name="PeerJ">
        <title>Extensive microbial diversity within the chicken gut microbiome revealed by metagenomics and culture.</title>
        <authorList>
            <person name="Gilroy R."/>
            <person name="Ravi A."/>
            <person name="Getino M."/>
            <person name="Pursley I."/>
            <person name="Horton D.L."/>
            <person name="Alikhan N.F."/>
            <person name="Baker D."/>
            <person name="Gharbi K."/>
            <person name="Hall N."/>
            <person name="Watson M."/>
            <person name="Adriaenssens E.M."/>
            <person name="Foster-Nyarko E."/>
            <person name="Jarju S."/>
            <person name="Secka A."/>
            <person name="Antonio M."/>
            <person name="Oren A."/>
            <person name="Chaudhuri R.R."/>
            <person name="La Ragione R."/>
            <person name="Hildebrand F."/>
            <person name="Pallen M.J."/>
        </authorList>
    </citation>
    <scope>NUCLEOTIDE SEQUENCE</scope>
    <source>
        <strain evidence="2">ChiSjej5B23-2810</strain>
    </source>
</reference>
<dbReference type="InterPro" id="IPR025668">
    <property type="entry name" value="Tnp_DDE_dom"/>
</dbReference>
<comment type="caution">
    <text evidence="2">The sequence shown here is derived from an EMBL/GenBank/DDBJ whole genome shotgun (WGS) entry which is preliminary data.</text>
</comment>
<gene>
    <name evidence="2" type="ORF">H9703_05630</name>
</gene>